<reference evidence="2" key="1">
    <citation type="submission" date="2022-11" db="UniProtKB">
        <authorList>
            <consortium name="EnsemblMetazoa"/>
        </authorList>
    </citation>
    <scope>IDENTIFICATION</scope>
</reference>
<dbReference type="GeneID" id="114575754"/>
<dbReference type="RefSeq" id="XP_028517054.1">
    <property type="nucleotide sequence ID" value="XM_028661253.1"/>
</dbReference>
<dbReference type="OrthoDB" id="5988653at2759"/>
<sequence>MVVPKVNGEIWSQLNSHRRTNDLRLNNLQKTVLKATSAVLAMCDNVLRLDVHKDEQKQVMTNGVDTIGLLSHIFSDLSGIRKEQMKPALKSEFRSLCSREMEEPNTLLFGDNLAKQIRDAKEATKIGATVGQSKNDRHRGQKRPHSDSYRSSNFYKRSFLSKSHKSQYKKKPRHTRKADDTK</sequence>
<evidence type="ECO:0000256" key="1">
    <source>
        <dbReference type="SAM" id="MobiDB-lite"/>
    </source>
</evidence>
<proteinExistence type="predicted"/>
<protein>
    <submittedName>
        <fullName evidence="2">Uncharacterized protein</fullName>
    </submittedName>
</protein>
<evidence type="ECO:0000313" key="3">
    <source>
        <dbReference type="Proteomes" id="UP000887567"/>
    </source>
</evidence>
<dbReference type="EnsemblMetazoa" id="XM_028661253.1">
    <property type="protein sequence ID" value="XP_028517054.1"/>
    <property type="gene ID" value="LOC114575754"/>
</dbReference>
<dbReference type="OMA" id="QRCKGNE"/>
<keyword evidence="3" id="KW-1185">Reference proteome</keyword>
<feature type="region of interest" description="Disordered" evidence="1">
    <location>
        <begin position="125"/>
        <end position="182"/>
    </location>
</feature>
<evidence type="ECO:0000313" key="2">
    <source>
        <dbReference type="EnsemblMetazoa" id="XP_028517054.1"/>
    </source>
</evidence>
<dbReference type="PANTHER" id="PTHR34239:SF2">
    <property type="entry name" value="TRANSPOSABLE ELEMENT P TRANSPOSASE_THAP9 CONSERVED DOMAIN-CONTAINING PROTEIN"/>
    <property type="match status" value="1"/>
</dbReference>
<dbReference type="PANTHER" id="PTHR34239">
    <property type="entry name" value="APPLE DOMAIN-CONTAINING PROTEIN"/>
    <property type="match status" value="1"/>
</dbReference>
<dbReference type="AlphaFoldDB" id="A0A913YPI1"/>
<feature type="compositionally biased region" description="Basic residues" evidence="1">
    <location>
        <begin position="162"/>
        <end position="176"/>
    </location>
</feature>
<name>A0A913YPI1_EXADI</name>
<accession>A0A913YPI1</accession>
<organism evidence="2 3">
    <name type="scientific">Exaiptasia diaphana</name>
    <name type="common">Tropical sea anemone</name>
    <name type="synonym">Aiptasia pulchella</name>
    <dbReference type="NCBI Taxonomy" id="2652724"/>
    <lineage>
        <taxon>Eukaryota</taxon>
        <taxon>Metazoa</taxon>
        <taxon>Cnidaria</taxon>
        <taxon>Anthozoa</taxon>
        <taxon>Hexacorallia</taxon>
        <taxon>Actiniaria</taxon>
        <taxon>Aiptasiidae</taxon>
        <taxon>Exaiptasia</taxon>
    </lineage>
</organism>
<dbReference type="Proteomes" id="UP000887567">
    <property type="component" value="Unplaced"/>
</dbReference>
<dbReference type="KEGG" id="epa:114575754"/>